<feature type="region of interest" description="Disordered" evidence="5">
    <location>
        <begin position="813"/>
        <end position="867"/>
    </location>
</feature>
<dbReference type="GO" id="GO:0008270">
    <property type="term" value="F:zinc ion binding"/>
    <property type="evidence" value="ECO:0007669"/>
    <property type="project" value="UniProtKB-KW"/>
</dbReference>
<feature type="region of interest" description="Disordered" evidence="5">
    <location>
        <begin position="527"/>
        <end position="550"/>
    </location>
</feature>
<reference evidence="8 9" key="1">
    <citation type="journal article" date="2022" name="Nat. Genet.">
        <title>Improved pea reference genome and pan-genome highlight genomic features and evolutionary characteristics.</title>
        <authorList>
            <person name="Yang T."/>
            <person name="Liu R."/>
            <person name="Luo Y."/>
            <person name="Hu S."/>
            <person name="Wang D."/>
            <person name="Wang C."/>
            <person name="Pandey M.K."/>
            <person name="Ge S."/>
            <person name="Xu Q."/>
            <person name="Li N."/>
            <person name="Li G."/>
            <person name="Huang Y."/>
            <person name="Saxena R.K."/>
            <person name="Ji Y."/>
            <person name="Li M."/>
            <person name="Yan X."/>
            <person name="He Y."/>
            <person name="Liu Y."/>
            <person name="Wang X."/>
            <person name="Xiang C."/>
            <person name="Varshney R.K."/>
            <person name="Ding H."/>
            <person name="Gao S."/>
            <person name="Zong X."/>
        </authorList>
    </citation>
    <scope>NUCLEOTIDE SEQUENCE [LARGE SCALE GENOMIC DNA]</scope>
    <source>
        <strain evidence="8 9">cv. Zhongwan 6</strain>
    </source>
</reference>
<proteinExistence type="predicted"/>
<dbReference type="Gramene" id="Psat6g162360.1">
    <property type="protein sequence ID" value="Psat6g162360.1.cds"/>
    <property type="gene ID" value="Psat6g162360"/>
</dbReference>
<feature type="domain" description="BRCT" evidence="7">
    <location>
        <begin position="109"/>
        <end position="193"/>
    </location>
</feature>
<dbReference type="InterPro" id="IPR011011">
    <property type="entry name" value="Znf_FYVE_PHD"/>
</dbReference>
<feature type="region of interest" description="Disordered" evidence="5">
    <location>
        <begin position="951"/>
        <end position="977"/>
    </location>
</feature>
<dbReference type="InterPro" id="IPR013083">
    <property type="entry name" value="Znf_RING/FYVE/PHD"/>
</dbReference>
<dbReference type="PANTHER" id="PTHR47181">
    <property type="entry name" value="BRCA1 C TERMINUS DOMAIN CONTAINING PROTEIN, EXPRESSED"/>
    <property type="match status" value="1"/>
</dbReference>
<dbReference type="Pfam" id="PF00533">
    <property type="entry name" value="BRCT"/>
    <property type="match status" value="1"/>
</dbReference>
<dbReference type="EMBL" id="JAMSHJ010000006">
    <property type="protein sequence ID" value="KAI5399068.1"/>
    <property type="molecule type" value="Genomic_DNA"/>
</dbReference>
<dbReference type="Pfam" id="PF12738">
    <property type="entry name" value="PTCB-BRCT"/>
    <property type="match status" value="1"/>
</dbReference>
<feature type="compositionally biased region" description="Basic and acidic residues" evidence="5">
    <location>
        <begin position="813"/>
        <end position="836"/>
    </location>
</feature>
<keyword evidence="3" id="KW-0862">Zinc</keyword>
<feature type="domain" description="PHD-type" evidence="6">
    <location>
        <begin position="1276"/>
        <end position="1332"/>
    </location>
</feature>
<feature type="region of interest" description="Disordered" evidence="5">
    <location>
        <begin position="730"/>
        <end position="777"/>
    </location>
</feature>
<feature type="compositionally biased region" description="Basic and acidic residues" evidence="5">
    <location>
        <begin position="885"/>
        <end position="896"/>
    </location>
</feature>
<feature type="compositionally biased region" description="Polar residues" evidence="5">
    <location>
        <begin position="254"/>
        <end position="289"/>
    </location>
</feature>
<feature type="region of interest" description="Disordered" evidence="5">
    <location>
        <begin position="399"/>
        <end position="429"/>
    </location>
</feature>
<dbReference type="Pfam" id="PF00628">
    <property type="entry name" value="PHD"/>
    <property type="match status" value="1"/>
</dbReference>
<feature type="region of interest" description="Disordered" evidence="5">
    <location>
        <begin position="881"/>
        <end position="913"/>
    </location>
</feature>
<feature type="compositionally biased region" description="Polar residues" evidence="5">
    <location>
        <begin position="952"/>
        <end position="961"/>
    </location>
</feature>
<dbReference type="PROSITE" id="PS50172">
    <property type="entry name" value="BRCT"/>
    <property type="match status" value="2"/>
</dbReference>
<evidence type="ECO:0000256" key="4">
    <source>
        <dbReference type="PROSITE-ProRule" id="PRU00146"/>
    </source>
</evidence>
<dbReference type="InterPro" id="IPR001965">
    <property type="entry name" value="Znf_PHD"/>
</dbReference>
<feature type="region of interest" description="Disordered" evidence="5">
    <location>
        <begin position="593"/>
        <end position="700"/>
    </location>
</feature>
<accession>A0A9D5A935</accession>
<evidence type="ECO:0000256" key="1">
    <source>
        <dbReference type="ARBA" id="ARBA00022723"/>
    </source>
</evidence>
<feature type="compositionally biased region" description="Basic residues" evidence="5">
    <location>
        <begin position="847"/>
        <end position="866"/>
    </location>
</feature>
<dbReference type="InterPro" id="IPR001357">
    <property type="entry name" value="BRCT_dom"/>
</dbReference>
<evidence type="ECO:0000256" key="3">
    <source>
        <dbReference type="ARBA" id="ARBA00022833"/>
    </source>
</evidence>
<feature type="compositionally biased region" description="Basic residues" evidence="5">
    <location>
        <begin position="1334"/>
        <end position="1345"/>
    </location>
</feature>
<dbReference type="Gene3D" id="3.30.40.10">
    <property type="entry name" value="Zinc/RING finger domain, C3HC4 (zinc finger)"/>
    <property type="match status" value="1"/>
</dbReference>
<dbReference type="Proteomes" id="UP001058974">
    <property type="component" value="Chromosome 6"/>
</dbReference>
<dbReference type="InterPro" id="IPR036420">
    <property type="entry name" value="BRCT_dom_sf"/>
</dbReference>
<dbReference type="InterPro" id="IPR044254">
    <property type="entry name" value="At4g02110-like"/>
</dbReference>
<feature type="region of interest" description="Disordered" evidence="5">
    <location>
        <begin position="205"/>
        <end position="237"/>
    </location>
</feature>
<keyword evidence="2 4" id="KW-0863">Zinc-finger</keyword>
<evidence type="ECO:0000259" key="7">
    <source>
        <dbReference type="PROSITE" id="PS50172"/>
    </source>
</evidence>
<evidence type="ECO:0000256" key="2">
    <source>
        <dbReference type="ARBA" id="ARBA00022771"/>
    </source>
</evidence>
<feature type="region of interest" description="Disordered" evidence="5">
    <location>
        <begin position="252"/>
        <end position="289"/>
    </location>
</feature>
<dbReference type="SMART" id="SM00249">
    <property type="entry name" value="PHD"/>
    <property type="match status" value="1"/>
</dbReference>
<dbReference type="Gramene" id="Psat06G0443700-T1">
    <property type="protein sequence ID" value="KAI5399068.1"/>
    <property type="gene ID" value="KIW84_064437"/>
</dbReference>
<dbReference type="FunFam" id="3.40.50.10190:FF:000018">
    <property type="entry name" value="DNA topoisomerase 2-binding protein 1"/>
    <property type="match status" value="1"/>
</dbReference>
<dbReference type="SUPFAM" id="SSF52113">
    <property type="entry name" value="BRCT domain"/>
    <property type="match status" value="3"/>
</dbReference>
<dbReference type="PANTHER" id="PTHR47181:SF2">
    <property type="entry name" value="BRCA1 C TERMINUS DOMAIN CONTAINING PROTEIN, EXPRESSED"/>
    <property type="match status" value="1"/>
</dbReference>
<name>A0A9D5A935_PEA</name>
<dbReference type="PROSITE" id="PS50016">
    <property type="entry name" value="ZF_PHD_2"/>
    <property type="match status" value="1"/>
</dbReference>
<organism evidence="8 9">
    <name type="scientific">Pisum sativum</name>
    <name type="common">Garden pea</name>
    <name type="synonym">Lathyrus oleraceus</name>
    <dbReference type="NCBI Taxonomy" id="3888"/>
    <lineage>
        <taxon>Eukaryota</taxon>
        <taxon>Viridiplantae</taxon>
        <taxon>Streptophyta</taxon>
        <taxon>Embryophyta</taxon>
        <taxon>Tracheophyta</taxon>
        <taxon>Spermatophyta</taxon>
        <taxon>Magnoliopsida</taxon>
        <taxon>eudicotyledons</taxon>
        <taxon>Gunneridae</taxon>
        <taxon>Pentapetalae</taxon>
        <taxon>rosids</taxon>
        <taxon>fabids</taxon>
        <taxon>Fabales</taxon>
        <taxon>Fabaceae</taxon>
        <taxon>Papilionoideae</taxon>
        <taxon>50 kb inversion clade</taxon>
        <taxon>NPAAA clade</taxon>
        <taxon>Hologalegina</taxon>
        <taxon>IRL clade</taxon>
        <taxon>Fabeae</taxon>
        <taxon>Lathyrus</taxon>
    </lineage>
</organism>
<comment type="caution">
    <text evidence="8">The sequence shown here is derived from an EMBL/GenBank/DDBJ whole genome shotgun (WGS) entry which is preliminary data.</text>
</comment>
<dbReference type="SMART" id="SM00292">
    <property type="entry name" value="BRCT"/>
    <property type="match status" value="4"/>
</dbReference>
<dbReference type="CDD" id="cd17738">
    <property type="entry name" value="BRCT_TopBP1_rpt7"/>
    <property type="match status" value="1"/>
</dbReference>
<keyword evidence="9" id="KW-1185">Reference proteome</keyword>
<gene>
    <name evidence="8" type="ORF">KIW84_064437</name>
</gene>
<dbReference type="SUPFAM" id="SSF57903">
    <property type="entry name" value="FYVE/PHD zinc finger"/>
    <property type="match status" value="1"/>
</dbReference>
<feature type="domain" description="BRCT" evidence="7">
    <location>
        <begin position="1029"/>
        <end position="1111"/>
    </location>
</feature>
<feature type="compositionally biased region" description="Basic residues" evidence="5">
    <location>
        <begin position="755"/>
        <end position="774"/>
    </location>
</feature>
<feature type="region of interest" description="Disordered" evidence="5">
    <location>
        <begin position="322"/>
        <end position="342"/>
    </location>
</feature>
<sequence length="1353" mass="148390">MLETNHSPRVFRGVRFTLFGFDPLTESKIRFKLVNGGGIDAGKNTGNCTHVIVHNLVYDDPVCVAARDDGKTLVTALWVEHSADIGMAVDVTSVMYKPLKDLNGIPGAKDLFVCLTGYIHQDREDIMTMVGLMGAGFSKPLVANKVTHLVCYKFEGEKYVLAKRMGTIKLVNHRWLEDCLKDWVLLPEDKYNKSGFELEIMVEEAKDSEDEAEDSKLGQLGGRNISKSPPGSKFGTAVTHGLSKTLREEASNAIPDSTGPQVLPNVNNVEDPSTITRNKNNSDQDADLNNVSDLKAHGFQDIGITGNTSSSAQQPNLRDDTLETEKLSHTRSTSTNADGLAHSDEKLGAASYSRKNQKGFTFSRVSDEYEGREGNNLETPSTKVEKACEGIKSACVEGSGKESAVIQEGNGNNLLPRKRTNEAAASTKLKSRKITGNAKLSIERTPLKNGKSQGLKVPSVVDEPPMSDGFLSVGKDGINNSNTCLLAKSAASASNSVAINKPISGNAELAQCNNAYLSSAQKAVQSLSKSKTSGDPDITGFGMGQGDNKAEEHNITTNLDFSSPGKKSKSEGFAGLDDWDLSNEENDKLVRKSPCKKSTVKRTLGSRPRKGVTAKLKSSVCLNKTMHQDEGGSSSSGSKEIATAGAKKRQASPPILDVNKLMEQKAVSEYAEDNGGRTDILDDETEAPDDKCESELGMAPEEELVHLSKKLDTSTEEKLEAVEPDKKCEVMPPKKFTNETEKQKSPSLLDPTSKLRVKHQAIKRPASKTKKPRAANKIAKTVEAVSLEMIPNETRDEAEIKILPHLEEKLEAVEPDKKCEEAASPKKFTNETEKQKPPSLLDPTSKLKVKHQAIKRPASKTKKPTAAKKIAETVEVVSGEMIPNETRDGAEIKTPREMSVPSDIKCPASKTKKTTAAKKIAKSVEAVSGEMIPNDTKDETKIKILKEMSVPSDISENSNAPRNKPENFVEEEKENRPNVAEHDLVEERSVGNRTIKSSVKPANIKSKKMKHSPSISEFNARVKTEATCFILSGHRLQRKEFQQVIKCLKGRVCRDSHKWSYQATHFIVPDPIRRTEKFFAATASGRWILKTDYLTASSQAGKFLPEEPYEWHKNHLTEDSGAINMEAPRKWRLLKERTGHGAFYGMRVVVYGDYFAPPLDTLKRAVKAGDGTILATSPPYTRFLNSGVDYAIVSPGIPDVDMWVQEFIKHEIPCVAADYLVEYVCKPGVSLKKHVLYDTEAWADRSFEKLQIKAEEIIEEVIPPKDCNDDDDDDDDVACQVCGSRERGNVMLICGDESGSVGCGVGTHIDCCNPPLTAVPEEDWFCPECSSAKKYSKNPKKKKKGALFSSKTK</sequence>
<dbReference type="InterPro" id="IPR019787">
    <property type="entry name" value="Znf_PHD-finger"/>
</dbReference>
<evidence type="ECO:0000259" key="6">
    <source>
        <dbReference type="PROSITE" id="PS50016"/>
    </source>
</evidence>
<feature type="region of interest" description="Disordered" evidence="5">
    <location>
        <begin position="1331"/>
        <end position="1353"/>
    </location>
</feature>
<dbReference type="OrthoDB" id="1935339at2759"/>
<dbReference type="Gene3D" id="3.40.50.10190">
    <property type="entry name" value="BRCT domain"/>
    <property type="match status" value="4"/>
</dbReference>
<evidence type="ECO:0000313" key="9">
    <source>
        <dbReference type="Proteomes" id="UP001058974"/>
    </source>
</evidence>
<evidence type="ECO:0000256" key="5">
    <source>
        <dbReference type="SAM" id="MobiDB-lite"/>
    </source>
</evidence>
<keyword evidence="1" id="KW-0479">Metal-binding</keyword>
<protein>
    <submittedName>
        <fullName evidence="8">Uncharacterized protein</fullName>
    </submittedName>
</protein>
<evidence type="ECO:0000313" key="8">
    <source>
        <dbReference type="EMBL" id="KAI5399068.1"/>
    </source>
</evidence>